<organism evidence="1 2">
    <name type="scientific">Paraurantiacibacter namhicola</name>
    <dbReference type="NCBI Taxonomy" id="645517"/>
    <lineage>
        <taxon>Bacteria</taxon>
        <taxon>Pseudomonadati</taxon>
        <taxon>Pseudomonadota</taxon>
        <taxon>Alphaproteobacteria</taxon>
        <taxon>Sphingomonadales</taxon>
        <taxon>Erythrobacteraceae</taxon>
        <taxon>Paraurantiacibacter</taxon>
    </lineage>
</organism>
<gene>
    <name evidence="1" type="ORF">A6F65_01211</name>
</gene>
<dbReference type="RefSeq" id="WP_067786806.1">
    <property type="nucleotide sequence ID" value="NZ_CP016545.1"/>
</dbReference>
<accession>A0A1C7D7U5</accession>
<dbReference type="EMBL" id="CP016545">
    <property type="protein sequence ID" value="ANU07518.1"/>
    <property type="molecule type" value="Genomic_DNA"/>
</dbReference>
<dbReference type="Proteomes" id="UP000092698">
    <property type="component" value="Chromosome"/>
</dbReference>
<reference evidence="1 2" key="1">
    <citation type="submission" date="2016-07" db="EMBL/GenBank/DDBJ databases">
        <title>Complete genome sequence of Altererythrobacter namhicola JCM 16345T, containing esterase-encoding genes.</title>
        <authorList>
            <person name="Cheng H."/>
            <person name="Wu Y.-H."/>
            <person name="Jian S.-L."/>
            <person name="Huo Y.-Y."/>
            <person name="Wang C.-S."/>
            <person name="Xu X.-W."/>
        </authorList>
    </citation>
    <scope>NUCLEOTIDE SEQUENCE [LARGE SCALE GENOMIC DNA]</scope>
    <source>
        <strain evidence="1 2">JCM 16345</strain>
    </source>
</reference>
<protein>
    <submittedName>
        <fullName evidence="1">Uncharacterized protein</fullName>
    </submittedName>
</protein>
<sequence>MRKLLIGLVVLALIAFAAWRLWGGVEDYGAARIEEELVSRGVPQPVAACMGERMASRLSPLQLRKLERLRPQDGETQIPASMGELMTRIRRIDDPEMVEVTISSAATCAFSAG</sequence>
<dbReference type="STRING" id="645517.A6F65_01211"/>
<dbReference type="OrthoDB" id="7409816at2"/>
<evidence type="ECO:0000313" key="1">
    <source>
        <dbReference type="EMBL" id="ANU07518.1"/>
    </source>
</evidence>
<keyword evidence="2" id="KW-1185">Reference proteome</keyword>
<proteinExistence type="predicted"/>
<dbReference type="AlphaFoldDB" id="A0A1C7D7U5"/>
<evidence type="ECO:0000313" key="2">
    <source>
        <dbReference type="Proteomes" id="UP000092698"/>
    </source>
</evidence>
<name>A0A1C7D7U5_9SPHN</name>
<dbReference type="KEGG" id="anh:A6F65_01211"/>